<proteinExistence type="inferred from homology"/>
<evidence type="ECO:0000313" key="4">
    <source>
        <dbReference type="EMBL" id="GAG75260.1"/>
    </source>
</evidence>
<dbReference type="AlphaFoldDB" id="X0ZZH0"/>
<reference evidence="4" key="1">
    <citation type="journal article" date="2014" name="Front. Microbiol.">
        <title>High frequency of phylogenetically diverse reductive dehalogenase-homologous genes in deep subseafloor sedimentary metagenomes.</title>
        <authorList>
            <person name="Kawai M."/>
            <person name="Futagami T."/>
            <person name="Toyoda A."/>
            <person name="Takaki Y."/>
            <person name="Nishi S."/>
            <person name="Hori S."/>
            <person name="Arai W."/>
            <person name="Tsubouchi T."/>
            <person name="Morono Y."/>
            <person name="Uchiyama I."/>
            <person name="Ito T."/>
            <person name="Fujiyama A."/>
            <person name="Inagaki F."/>
            <person name="Takami H."/>
        </authorList>
    </citation>
    <scope>NUCLEOTIDE SEQUENCE</scope>
    <source>
        <strain evidence="4">Expedition CK06-06</strain>
    </source>
</reference>
<dbReference type="PANTHER" id="PTHR30455">
    <property type="entry name" value="TRANSCRIPTIONAL REPRESSOR NRDR"/>
    <property type="match status" value="1"/>
</dbReference>
<dbReference type="HAMAP" id="MF_00440">
    <property type="entry name" value="NrdR"/>
    <property type="match status" value="1"/>
</dbReference>
<feature type="domain" description="ATP-cone" evidence="3">
    <location>
        <begin position="41"/>
        <end position="132"/>
    </location>
</feature>
<gene>
    <name evidence="4" type="ORF">S01H4_30634</name>
</gene>
<dbReference type="GO" id="GO:0045892">
    <property type="term" value="P:negative regulation of DNA-templated transcription"/>
    <property type="evidence" value="ECO:0007669"/>
    <property type="project" value="InterPro"/>
</dbReference>
<evidence type="ECO:0000256" key="2">
    <source>
        <dbReference type="ARBA" id="ARBA00022840"/>
    </source>
</evidence>
<comment type="caution">
    <text evidence="4">The sequence shown here is derived from an EMBL/GenBank/DDBJ whole genome shotgun (WGS) entry which is preliminary data.</text>
</comment>
<evidence type="ECO:0000256" key="1">
    <source>
        <dbReference type="ARBA" id="ARBA00022741"/>
    </source>
</evidence>
<keyword evidence="2" id="KW-0067">ATP-binding</keyword>
<dbReference type="Pfam" id="PF03477">
    <property type="entry name" value="ATP-cone"/>
    <property type="match status" value="1"/>
</dbReference>
<dbReference type="PROSITE" id="PS51161">
    <property type="entry name" value="ATP_CONE"/>
    <property type="match status" value="1"/>
</dbReference>
<accession>X0ZZH0</accession>
<sequence>MPAIHRHDSGYHVDTGGQALLNERTCKERYTTYEYIEKIELIVVKNDERREPYNREKLLTGIRLACKKRPIPGTRLEALVGEIENELYERARGGEVSAKILGELVMEKLRELDEVAYVRFASVYRKFEDRRAFEEALKRLPEG</sequence>
<name>X0ZZH0_9ZZZZ</name>
<organism evidence="4">
    <name type="scientific">marine sediment metagenome</name>
    <dbReference type="NCBI Taxonomy" id="412755"/>
    <lineage>
        <taxon>unclassified sequences</taxon>
        <taxon>metagenomes</taxon>
        <taxon>ecological metagenomes</taxon>
    </lineage>
</organism>
<dbReference type="InterPro" id="IPR003796">
    <property type="entry name" value="RNR_NrdR-like"/>
</dbReference>
<dbReference type="InterPro" id="IPR005144">
    <property type="entry name" value="ATP-cone_dom"/>
</dbReference>
<dbReference type="GO" id="GO:0005524">
    <property type="term" value="F:ATP binding"/>
    <property type="evidence" value="ECO:0007669"/>
    <property type="project" value="UniProtKB-KW"/>
</dbReference>
<dbReference type="NCBIfam" id="TIGR00244">
    <property type="entry name" value="transcriptional regulator NrdR"/>
    <property type="match status" value="1"/>
</dbReference>
<dbReference type="PANTHER" id="PTHR30455:SF2">
    <property type="entry name" value="TRANSCRIPTIONAL REPRESSOR NRDR"/>
    <property type="match status" value="1"/>
</dbReference>
<dbReference type="EMBL" id="BART01015827">
    <property type="protein sequence ID" value="GAG75260.1"/>
    <property type="molecule type" value="Genomic_DNA"/>
</dbReference>
<protein>
    <recommendedName>
        <fullName evidence="3">ATP-cone domain-containing protein</fullName>
    </recommendedName>
</protein>
<evidence type="ECO:0000259" key="3">
    <source>
        <dbReference type="PROSITE" id="PS51161"/>
    </source>
</evidence>
<keyword evidence="1" id="KW-0547">Nucleotide-binding</keyword>
<dbReference type="GO" id="GO:0008270">
    <property type="term" value="F:zinc ion binding"/>
    <property type="evidence" value="ECO:0007669"/>
    <property type="project" value="InterPro"/>
</dbReference>